<dbReference type="EMBL" id="JARBHB010000005">
    <property type="protein sequence ID" value="KAJ8882595.1"/>
    <property type="molecule type" value="Genomic_DNA"/>
</dbReference>
<evidence type="ECO:0000313" key="2">
    <source>
        <dbReference type="Proteomes" id="UP001159363"/>
    </source>
</evidence>
<comment type="caution">
    <text evidence="1">The sequence shown here is derived from an EMBL/GenBank/DDBJ whole genome shotgun (WGS) entry which is preliminary data.</text>
</comment>
<gene>
    <name evidence="1" type="ORF">PR048_014406</name>
</gene>
<organism evidence="1 2">
    <name type="scientific">Dryococelus australis</name>
    <dbReference type="NCBI Taxonomy" id="614101"/>
    <lineage>
        <taxon>Eukaryota</taxon>
        <taxon>Metazoa</taxon>
        <taxon>Ecdysozoa</taxon>
        <taxon>Arthropoda</taxon>
        <taxon>Hexapoda</taxon>
        <taxon>Insecta</taxon>
        <taxon>Pterygota</taxon>
        <taxon>Neoptera</taxon>
        <taxon>Polyneoptera</taxon>
        <taxon>Phasmatodea</taxon>
        <taxon>Verophasmatodea</taxon>
        <taxon>Anareolatae</taxon>
        <taxon>Phasmatidae</taxon>
        <taxon>Eurycanthinae</taxon>
        <taxon>Dryococelus</taxon>
    </lineage>
</organism>
<dbReference type="Proteomes" id="UP001159363">
    <property type="component" value="Chromosome 4"/>
</dbReference>
<proteinExistence type="predicted"/>
<protein>
    <submittedName>
        <fullName evidence="1">Uncharacterized protein</fullName>
    </submittedName>
</protein>
<keyword evidence="2" id="KW-1185">Reference proteome</keyword>
<evidence type="ECO:0000313" key="1">
    <source>
        <dbReference type="EMBL" id="KAJ8882595.1"/>
    </source>
</evidence>
<sequence>MIYAAPAWSYAENMHIRNIKIAQKKTIRRITHITRYVPTTPIHRELGLETIRDYMVKPAQTFYQTTTDHLDPLIRALSQYGIEDKWRHNRPSSLEPHIQPPMELHLQLQGSATARDSHQGLAVPHQNTIQQASSEDVSHRTLAPCQETLYDNGFACSPQVPM</sequence>
<name>A0ABQ9HEC3_9NEOP</name>
<accession>A0ABQ9HEC3</accession>
<reference evidence="1 2" key="1">
    <citation type="submission" date="2023-02" db="EMBL/GenBank/DDBJ databases">
        <title>LHISI_Scaffold_Assembly.</title>
        <authorList>
            <person name="Stuart O.P."/>
            <person name="Cleave R."/>
            <person name="Magrath M.J.L."/>
            <person name="Mikheyev A.S."/>
        </authorList>
    </citation>
    <scope>NUCLEOTIDE SEQUENCE [LARGE SCALE GENOMIC DNA]</scope>
    <source>
        <strain evidence="1">Daus_M_001</strain>
        <tissue evidence="1">Leg muscle</tissue>
    </source>
</reference>